<dbReference type="Proteomes" id="UP000307164">
    <property type="component" value="Unassembled WGS sequence"/>
</dbReference>
<evidence type="ECO:0000313" key="4">
    <source>
        <dbReference type="Proteomes" id="UP000307217"/>
    </source>
</evidence>
<dbReference type="EMBL" id="PNBX01000040">
    <property type="protein sequence ID" value="TMO68299.1"/>
    <property type="molecule type" value="Genomic_DNA"/>
</dbReference>
<keyword evidence="3" id="KW-1185">Reference proteome</keyword>
<comment type="caution">
    <text evidence="1">The sequence shown here is derived from an EMBL/GenBank/DDBJ whole genome shotgun (WGS) entry which is preliminary data.</text>
</comment>
<gene>
    <name evidence="1" type="ORF">CWC19_10100</name>
    <name evidence="2" type="ORF">CWC20_19030</name>
</gene>
<dbReference type="Proteomes" id="UP000307217">
    <property type="component" value="Unassembled WGS sequence"/>
</dbReference>
<dbReference type="AlphaFoldDB" id="A0A5S3V8W5"/>
<dbReference type="RefSeq" id="WP_138591769.1">
    <property type="nucleotide sequence ID" value="NZ_PNBW01000121.1"/>
</dbReference>
<name>A0A5S3V8W5_9GAMM</name>
<evidence type="ECO:0000313" key="2">
    <source>
        <dbReference type="EMBL" id="TMO70874.1"/>
    </source>
</evidence>
<reference evidence="3 4" key="1">
    <citation type="submission" date="2018-01" db="EMBL/GenBank/DDBJ databases">
        <authorList>
            <person name="Paulsen S."/>
            <person name="Gram L.K."/>
        </authorList>
    </citation>
    <scope>NUCLEOTIDE SEQUENCE [LARGE SCALE GENOMIC DNA]</scope>
    <source>
        <strain evidence="1 4">S3790</strain>
        <strain evidence="2 3">S3895</strain>
    </source>
</reference>
<evidence type="ECO:0000313" key="3">
    <source>
        <dbReference type="Proteomes" id="UP000307164"/>
    </source>
</evidence>
<proteinExistence type="predicted"/>
<reference evidence="4" key="2">
    <citation type="submission" date="2019-06" db="EMBL/GenBank/DDBJ databases">
        <title>Co-occurence of chitin degradation, pigmentation and bioactivity in marine Pseudoalteromonas.</title>
        <authorList>
            <person name="Sonnenschein E.C."/>
            <person name="Bech P.K."/>
        </authorList>
    </citation>
    <scope>NUCLEOTIDE SEQUENCE [LARGE SCALE GENOMIC DNA]</scope>
    <source>
        <strain evidence="4">S3790</strain>
    </source>
</reference>
<dbReference type="EMBL" id="PNBW01000121">
    <property type="protein sequence ID" value="TMO70874.1"/>
    <property type="molecule type" value="Genomic_DNA"/>
</dbReference>
<evidence type="ECO:0000313" key="1">
    <source>
        <dbReference type="EMBL" id="TMO68299.1"/>
    </source>
</evidence>
<organism evidence="1 4">
    <name type="scientific">Pseudoalteromonas aurantia</name>
    <dbReference type="NCBI Taxonomy" id="43654"/>
    <lineage>
        <taxon>Bacteria</taxon>
        <taxon>Pseudomonadati</taxon>
        <taxon>Pseudomonadota</taxon>
        <taxon>Gammaproteobacteria</taxon>
        <taxon>Alteromonadales</taxon>
        <taxon>Pseudoalteromonadaceae</taxon>
        <taxon>Pseudoalteromonas</taxon>
    </lineage>
</organism>
<accession>A0A5S3V8W5</accession>
<dbReference type="OrthoDB" id="7008478at2"/>
<sequence length="93" mass="10556">MLIKHQGKLVASVGQILDSAEIASFLLQNELDIPVSELELTYEPSEALSARKDAYKLESDALFIEWQYDQTDSAKQKWLAKVEEIKARYPLSV</sequence>
<protein>
    <submittedName>
        <fullName evidence="1">Uncharacterized protein</fullName>
    </submittedName>
</protein>
<reference evidence="1" key="3">
    <citation type="submission" date="2019-09" db="EMBL/GenBank/DDBJ databases">
        <title>Co-occurence of chitin degradation, pigmentation and bioactivity in marine Pseudoalteromonas.</title>
        <authorList>
            <person name="Sonnenschein E.C."/>
            <person name="Bech P.K."/>
        </authorList>
    </citation>
    <scope>NUCLEOTIDE SEQUENCE</scope>
    <source>
        <strain evidence="1">S3790</strain>
        <strain evidence="2 3">S3895</strain>
    </source>
</reference>